<dbReference type="InterPro" id="IPR020846">
    <property type="entry name" value="MFS_dom"/>
</dbReference>
<dbReference type="Pfam" id="PF00083">
    <property type="entry name" value="Sugar_tr"/>
    <property type="match status" value="1"/>
</dbReference>
<dbReference type="FunFam" id="1.20.1250.20:FF:000254">
    <property type="entry name" value="MAL31p Maltose permease"/>
    <property type="match status" value="1"/>
</dbReference>
<reference evidence="12 13" key="1">
    <citation type="submission" date="2017-03" db="EMBL/GenBank/DDBJ databases">
        <title>Genomes of endolithic fungi from Antarctica.</title>
        <authorList>
            <person name="Coleine C."/>
            <person name="Masonjones S."/>
            <person name="Stajich J.E."/>
        </authorList>
    </citation>
    <scope>NUCLEOTIDE SEQUENCE [LARGE SCALE GENOMIC DNA]</scope>
    <source>
        <strain evidence="12 13">CCFEE 6314</strain>
    </source>
</reference>
<dbReference type="Gene3D" id="1.20.1250.20">
    <property type="entry name" value="MFS general substrate transporter like domains"/>
    <property type="match status" value="1"/>
</dbReference>
<dbReference type="AlphaFoldDB" id="A0A438NJX8"/>
<keyword evidence="5 10" id="KW-0812">Transmembrane</keyword>
<feature type="transmembrane region" description="Helical" evidence="10">
    <location>
        <begin position="377"/>
        <end position="398"/>
    </location>
</feature>
<keyword evidence="6 10" id="KW-1133">Transmembrane helix</keyword>
<evidence type="ECO:0000256" key="9">
    <source>
        <dbReference type="RuleBase" id="RU003346"/>
    </source>
</evidence>
<dbReference type="PROSITE" id="PS50850">
    <property type="entry name" value="MFS"/>
    <property type="match status" value="1"/>
</dbReference>
<feature type="transmembrane region" description="Helical" evidence="10">
    <location>
        <begin position="410"/>
        <end position="433"/>
    </location>
</feature>
<dbReference type="InterPro" id="IPR005829">
    <property type="entry name" value="Sugar_transporter_CS"/>
</dbReference>
<comment type="similarity">
    <text evidence="2 9">Belongs to the major facilitator superfamily. Sugar transporter (TC 2.A.1.1) family.</text>
</comment>
<evidence type="ECO:0000256" key="7">
    <source>
        <dbReference type="ARBA" id="ARBA00023136"/>
    </source>
</evidence>
<comment type="caution">
    <text evidence="12">The sequence shown here is derived from an EMBL/GenBank/DDBJ whole genome shotgun (WGS) entry which is preliminary data.</text>
</comment>
<feature type="transmembrane region" description="Helical" evidence="10">
    <location>
        <begin position="481"/>
        <end position="498"/>
    </location>
</feature>
<dbReference type="InterPro" id="IPR003663">
    <property type="entry name" value="Sugar/inositol_transpt"/>
</dbReference>
<keyword evidence="8" id="KW-0462">Maltose metabolism</keyword>
<name>A0A438NJX8_EXOME</name>
<dbReference type="VEuPathDB" id="FungiDB:PV10_04208"/>
<proteinExistence type="inferred from homology"/>
<dbReference type="NCBIfam" id="TIGR00879">
    <property type="entry name" value="SP"/>
    <property type="match status" value="1"/>
</dbReference>
<organism evidence="12 13">
    <name type="scientific">Exophiala mesophila</name>
    <name type="common">Black yeast-like fungus</name>
    <dbReference type="NCBI Taxonomy" id="212818"/>
    <lineage>
        <taxon>Eukaryota</taxon>
        <taxon>Fungi</taxon>
        <taxon>Dikarya</taxon>
        <taxon>Ascomycota</taxon>
        <taxon>Pezizomycotina</taxon>
        <taxon>Eurotiomycetes</taxon>
        <taxon>Chaetothyriomycetidae</taxon>
        <taxon>Chaetothyriales</taxon>
        <taxon>Herpotrichiellaceae</taxon>
        <taxon>Exophiala</taxon>
    </lineage>
</organism>
<feature type="transmembrane region" description="Helical" evidence="10">
    <location>
        <begin position="49"/>
        <end position="66"/>
    </location>
</feature>
<dbReference type="GO" id="GO:0000023">
    <property type="term" value="P:maltose metabolic process"/>
    <property type="evidence" value="ECO:0007669"/>
    <property type="project" value="UniProtKB-KW"/>
</dbReference>
<evidence type="ECO:0000256" key="10">
    <source>
        <dbReference type="SAM" id="Phobius"/>
    </source>
</evidence>
<accession>A0A438NJX8</accession>
<dbReference type="PANTHER" id="PTHR48022">
    <property type="entry name" value="PLASTIDIC GLUCOSE TRANSPORTER 4"/>
    <property type="match status" value="1"/>
</dbReference>
<feature type="domain" description="Major facilitator superfamily (MFS) profile" evidence="11">
    <location>
        <begin position="56"/>
        <end position="502"/>
    </location>
</feature>
<feature type="transmembrane region" description="Helical" evidence="10">
    <location>
        <begin position="194"/>
        <end position="214"/>
    </location>
</feature>
<comment type="subcellular location">
    <subcellularLocation>
        <location evidence="1">Membrane</location>
        <topology evidence="1">Multi-pass membrane protein</topology>
    </subcellularLocation>
</comment>
<feature type="transmembrane region" description="Helical" evidence="10">
    <location>
        <begin position="100"/>
        <end position="121"/>
    </location>
</feature>
<evidence type="ECO:0000256" key="2">
    <source>
        <dbReference type="ARBA" id="ARBA00010992"/>
    </source>
</evidence>
<dbReference type="InterPro" id="IPR050360">
    <property type="entry name" value="MFS_Sugar_Transporters"/>
</dbReference>
<dbReference type="OrthoDB" id="6612291at2759"/>
<feature type="transmembrane region" description="Helical" evidence="10">
    <location>
        <begin position="352"/>
        <end position="370"/>
    </location>
</feature>
<evidence type="ECO:0000256" key="1">
    <source>
        <dbReference type="ARBA" id="ARBA00004141"/>
    </source>
</evidence>
<keyword evidence="4" id="KW-0762">Sugar transport</keyword>
<gene>
    <name evidence="12" type="ORF">B0A52_00393</name>
</gene>
<evidence type="ECO:0000256" key="6">
    <source>
        <dbReference type="ARBA" id="ARBA00022989"/>
    </source>
</evidence>
<evidence type="ECO:0000256" key="3">
    <source>
        <dbReference type="ARBA" id="ARBA00022448"/>
    </source>
</evidence>
<dbReference type="EMBL" id="NAJM01000001">
    <property type="protein sequence ID" value="RVX76036.1"/>
    <property type="molecule type" value="Genomic_DNA"/>
</dbReference>
<keyword evidence="7 10" id="KW-0472">Membrane</keyword>
<protein>
    <recommendedName>
        <fullName evidence="11">Major facilitator superfamily (MFS) profile domain-containing protein</fullName>
    </recommendedName>
</protein>
<dbReference type="InterPro" id="IPR036259">
    <property type="entry name" value="MFS_trans_sf"/>
</dbReference>
<dbReference type="GO" id="GO:0016020">
    <property type="term" value="C:membrane"/>
    <property type="evidence" value="ECO:0007669"/>
    <property type="project" value="UniProtKB-SubCell"/>
</dbReference>
<feature type="transmembrane region" description="Helical" evidence="10">
    <location>
        <begin position="133"/>
        <end position="151"/>
    </location>
</feature>
<dbReference type="GO" id="GO:0005351">
    <property type="term" value="F:carbohydrate:proton symporter activity"/>
    <property type="evidence" value="ECO:0007669"/>
    <property type="project" value="TreeGrafter"/>
</dbReference>
<sequence length="535" mass="59502">MSHPKTDDARLKEIATHCEGHSDGQQELQAAESAAEHERELTFVKSLKLYPAAIGWSVLLSTAIIMEGYDMKLIGSLNAQPAFKRRYGEQLPNGHYEIPASWQAGLSNGATIGSLIGLYLNGHISERIGFKKTMLASLALMTGTIFIPFFAPSIEVLQVGQIFQGIPWGIFQTLTTAYAAEVCPVHLRGYLTTYVNLCWVFGQFLSAGVLRAMAERTDEWAYRIPFALQWIWPVPLMSAIAFAPESPWWCVRKSRLEEAKRNLRRLTTRNNRSDQDIDQMVALMQLTVDKEKEAGTGSSYIACFRGVDLRRTIVACCVWGIQILSGTGLRTYSTYFYQQAGLPTRQAFNMSIIQYALGIVGVFIAWFLLPHCGRRTLYIWGLAGLGLCLMVIGGLGTLDYSTRPAVSWGIGSMLIVYTVVYDITVGPICYALVSEIPSSSLRSKSIVLARMTYNMLNIVSNVITPFMLNPGAWAWGARTGFFFAGTCTLSLVFTVLCVPETKGRTYAELTVLFQNNVKAWKFKSEKVVLTEPDEL</sequence>
<evidence type="ECO:0000313" key="13">
    <source>
        <dbReference type="Proteomes" id="UP000288859"/>
    </source>
</evidence>
<dbReference type="InterPro" id="IPR005828">
    <property type="entry name" value="MFS_sugar_transport-like"/>
</dbReference>
<dbReference type="Proteomes" id="UP000288859">
    <property type="component" value="Unassembled WGS sequence"/>
</dbReference>
<evidence type="ECO:0000259" key="11">
    <source>
        <dbReference type="PROSITE" id="PS50850"/>
    </source>
</evidence>
<dbReference type="PROSITE" id="PS00217">
    <property type="entry name" value="SUGAR_TRANSPORT_2"/>
    <property type="match status" value="1"/>
</dbReference>
<evidence type="ECO:0000313" key="12">
    <source>
        <dbReference type="EMBL" id="RVX76036.1"/>
    </source>
</evidence>
<feature type="transmembrane region" description="Helical" evidence="10">
    <location>
        <begin position="454"/>
        <end position="475"/>
    </location>
</feature>
<evidence type="ECO:0000256" key="8">
    <source>
        <dbReference type="ARBA" id="ARBA00026248"/>
    </source>
</evidence>
<evidence type="ECO:0000256" key="5">
    <source>
        <dbReference type="ARBA" id="ARBA00022692"/>
    </source>
</evidence>
<dbReference type="SUPFAM" id="SSF103473">
    <property type="entry name" value="MFS general substrate transporter"/>
    <property type="match status" value="1"/>
</dbReference>
<evidence type="ECO:0000256" key="4">
    <source>
        <dbReference type="ARBA" id="ARBA00022597"/>
    </source>
</evidence>
<keyword evidence="3 9" id="KW-0813">Transport</keyword>
<dbReference type="PANTHER" id="PTHR48022:SF5">
    <property type="entry name" value="ALPHA-GLUCOSIDES PERMEASE MPH2-RELATED"/>
    <property type="match status" value="1"/>
</dbReference>